<evidence type="ECO:0000256" key="5">
    <source>
        <dbReference type="ARBA" id="ARBA00070406"/>
    </source>
</evidence>
<sequence>MAVANREENGASKTKIQSLERGLSVIELLSNVMKPMSVMEICKEVGVQRTTLYALLNTLISRGYVAKNEETSKYYITGKIYELGMFYPEKQPLVAYGRRYVDILSRKYNLVARIAYINSEKNAIVAYTSSKSVEFAKLEYSMVPSHASSVGKMILAHLPEDELESRLSHMELTQFTDKTITDVAKLREMIELIRKRGYSLDECEYMDNTFCVSFPIYNAQNELCGILSTSDDYTHMKEIFDDFLREGLQASKQISSSLGWSMYK</sequence>
<dbReference type="SUPFAM" id="SSF46785">
    <property type="entry name" value="Winged helix' DNA-binding domain"/>
    <property type="match status" value="1"/>
</dbReference>
<evidence type="ECO:0000313" key="8">
    <source>
        <dbReference type="EMBL" id="HIQ77698.1"/>
    </source>
</evidence>
<dbReference type="Gene3D" id="3.30.450.40">
    <property type="match status" value="1"/>
</dbReference>
<gene>
    <name evidence="8" type="ORF">IAB77_00390</name>
</gene>
<evidence type="ECO:0000313" key="9">
    <source>
        <dbReference type="Proteomes" id="UP000824262"/>
    </source>
</evidence>
<feature type="domain" description="HTH iclR-type" evidence="6">
    <location>
        <begin position="16"/>
        <end position="85"/>
    </location>
</feature>
<dbReference type="PANTHER" id="PTHR30136:SF24">
    <property type="entry name" value="HTH-TYPE TRANSCRIPTIONAL REPRESSOR ALLR"/>
    <property type="match status" value="1"/>
</dbReference>
<dbReference type="Proteomes" id="UP000824262">
    <property type="component" value="Unassembled WGS sequence"/>
</dbReference>
<evidence type="ECO:0000256" key="2">
    <source>
        <dbReference type="ARBA" id="ARBA00023125"/>
    </source>
</evidence>
<dbReference type="PROSITE" id="PS51077">
    <property type="entry name" value="HTH_ICLR"/>
    <property type="match status" value="1"/>
</dbReference>
<organism evidence="8 9">
    <name type="scientific">Candidatus Scatomorpha intestinavium</name>
    <dbReference type="NCBI Taxonomy" id="2840922"/>
    <lineage>
        <taxon>Bacteria</taxon>
        <taxon>Bacillati</taxon>
        <taxon>Bacillota</taxon>
        <taxon>Clostridia</taxon>
        <taxon>Eubacteriales</taxon>
        <taxon>Candidatus Scatomorpha</taxon>
    </lineage>
</organism>
<feature type="domain" description="IclR-ED" evidence="7">
    <location>
        <begin position="79"/>
        <end position="260"/>
    </location>
</feature>
<name>A0A9D0ZBY8_9FIRM</name>
<dbReference type="AlphaFoldDB" id="A0A9D0ZBY8"/>
<evidence type="ECO:0000256" key="4">
    <source>
        <dbReference type="ARBA" id="ARBA00058938"/>
    </source>
</evidence>
<dbReference type="GO" id="GO:0003677">
    <property type="term" value="F:DNA binding"/>
    <property type="evidence" value="ECO:0007669"/>
    <property type="project" value="UniProtKB-KW"/>
</dbReference>
<dbReference type="InterPro" id="IPR050707">
    <property type="entry name" value="HTH_MetabolicPath_Reg"/>
</dbReference>
<dbReference type="GO" id="GO:0045892">
    <property type="term" value="P:negative regulation of DNA-templated transcription"/>
    <property type="evidence" value="ECO:0007669"/>
    <property type="project" value="TreeGrafter"/>
</dbReference>
<dbReference type="InterPro" id="IPR014757">
    <property type="entry name" value="Tscrpt_reg_IclR_C"/>
</dbReference>
<evidence type="ECO:0000256" key="3">
    <source>
        <dbReference type="ARBA" id="ARBA00023163"/>
    </source>
</evidence>
<dbReference type="EMBL" id="DVGA01000007">
    <property type="protein sequence ID" value="HIQ77698.1"/>
    <property type="molecule type" value="Genomic_DNA"/>
</dbReference>
<evidence type="ECO:0000256" key="1">
    <source>
        <dbReference type="ARBA" id="ARBA00023015"/>
    </source>
</evidence>
<reference evidence="8" key="2">
    <citation type="journal article" date="2021" name="PeerJ">
        <title>Extensive microbial diversity within the chicken gut microbiome revealed by metagenomics and culture.</title>
        <authorList>
            <person name="Gilroy R."/>
            <person name="Ravi A."/>
            <person name="Getino M."/>
            <person name="Pursley I."/>
            <person name="Horton D.L."/>
            <person name="Alikhan N.F."/>
            <person name="Baker D."/>
            <person name="Gharbi K."/>
            <person name="Hall N."/>
            <person name="Watson M."/>
            <person name="Adriaenssens E.M."/>
            <person name="Foster-Nyarko E."/>
            <person name="Jarju S."/>
            <person name="Secka A."/>
            <person name="Antonio M."/>
            <person name="Oren A."/>
            <person name="Chaudhuri R.R."/>
            <person name="La Ragione R."/>
            <person name="Hildebrand F."/>
            <person name="Pallen M.J."/>
        </authorList>
    </citation>
    <scope>NUCLEOTIDE SEQUENCE</scope>
    <source>
        <strain evidence="8">ChiBcolR7-354</strain>
    </source>
</reference>
<dbReference type="PANTHER" id="PTHR30136">
    <property type="entry name" value="HELIX-TURN-HELIX TRANSCRIPTIONAL REGULATOR, ICLR FAMILY"/>
    <property type="match status" value="1"/>
</dbReference>
<dbReference type="SMART" id="SM00346">
    <property type="entry name" value="HTH_ICLR"/>
    <property type="match status" value="1"/>
</dbReference>
<reference evidence="8" key="1">
    <citation type="submission" date="2020-10" db="EMBL/GenBank/DDBJ databases">
        <authorList>
            <person name="Gilroy R."/>
        </authorList>
    </citation>
    <scope>NUCLEOTIDE SEQUENCE</scope>
    <source>
        <strain evidence="8">ChiBcolR7-354</strain>
    </source>
</reference>
<dbReference type="FunFam" id="1.10.10.10:FF:000056">
    <property type="entry name" value="IclR family transcriptional regulator"/>
    <property type="match status" value="1"/>
</dbReference>
<dbReference type="PROSITE" id="PS51078">
    <property type="entry name" value="ICLR_ED"/>
    <property type="match status" value="1"/>
</dbReference>
<evidence type="ECO:0000259" key="6">
    <source>
        <dbReference type="PROSITE" id="PS51077"/>
    </source>
</evidence>
<comment type="caution">
    <text evidence="8">The sequence shown here is derived from an EMBL/GenBank/DDBJ whole genome shotgun (WGS) entry which is preliminary data.</text>
</comment>
<comment type="function">
    <text evidence="4">May be an activator protein for the gylABX operon.</text>
</comment>
<dbReference type="SUPFAM" id="SSF55781">
    <property type="entry name" value="GAF domain-like"/>
    <property type="match status" value="1"/>
</dbReference>
<keyword evidence="1" id="KW-0805">Transcription regulation</keyword>
<dbReference type="InterPro" id="IPR005471">
    <property type="entry name" value="Tscrpt_reg_IclR_N"/>
</dbReference>
<protein>
    <recommendedName>
        <fullName evidence="5">Glycerol operon regulatory protein</fullName>
    </recommendedName>
</protein>
<dbReference type="Pfam" id="PF09339">
    <property type="entry name" value="HTH_IclR"/>
    <property type="match status" value="1"/>
</dbReference>
<dbReference type="InterPro" id="IPR029016">
    <property type="entry name" value="GAF-like_dom_sf"/>
</dbReference>
<dbReference type="GO" id="GO:0003700">
    <property type="term" value="F:DNA-binding transcription factor activity"/>
    <property type="evidence" value="ECO:0007669"/>
    <property type="project" value="TreeGrafter"/>
</dbReference>
<dbReference type="InterPro" id="IPR036388">
    <property type="entry name" value="WH-like_DNA-bd_sf"/>
</dbReference>
<accession>A0A9D0ZBY8</accession>
<dbReference type="Gene3D" id="1.10.10.10">
    <property type="entry name" value="Winged helix-like DNA-binding domain superfamily/Winged helix DNA-binding domain"/>
    <property type="match status" value="1"/>
</dbReference>
<dbReference type="InterPro" id="IPR036390">
    <property type="entry name" value="WH_DNA-bd_sf"/>
</dbReference>
<dbReference type="Pfam" id="PF01614">
    <property type="entry name" value="IclR_C"/>
    <property type="match status" value="1"/>
</dbReference>
<evidence type="ECO:0000259" key="7">
    <source>
        <dbReference type="PROSITE" id="PS51078"/>
    </source>
</evidence>
<proteinExistence type="predicted"/>
<keyword evidence="2" id="KW-0238">DNA-binding</keyword>
<keyword evidence="3" id="KW-0804">Transcription</keyword>